<dbReference type="Gene3D" id="3.80.10.10">
    <property type="entry name" value="Ribonuclease Inhibitor"/>
    <property type="match status" value="1"/>
</dbReference>
<dbReference type="PANTHER" id="PTHR18849:SF0">
    <property type="entry name" value="CILIA- AND FLAGELLA-ASSOCIATED PROTEIN 410-RELATED"/>
    <property type="match status" value="1"/>
</dbReference>
<sequence>MTRPERIQAMRDRLGEIGRASRRFRAALALSNDPAHQRYFKELLDRIDLIIANEAVGATRELGGDLSKARQDLRRLQLPELDPDLEAPTPALTALRGERGNLVEALENGVDAARALGLEPRMSGFGELQVPRAAFESTLVRIDERLRNVEDNVRGLAEATAKPTTPQTNMAVDQRGLFNLQIASLTVQVGAARLETRTGQDAAIPPESDIAALARTTEAIRDIARDVKATVEGLTGWLTPVVRFVGGLLARSAERPARSVRVLVRAIRRRLQATGPIDIAPEPPAKEGPPPDDFDLDEVKRLVLASEAPPAAWVPFIVELDLSGTQIADLSPLSGLSSLQSLDLMGTQVADVSPLSGLSSLQSLTLKSTQVADVSPLSGLSSLQSLDLEGTKVADVSPLSGLSSLRKLDLEGTQVADLTPLNGIRGLEVKQRGRTLQPPFAPPRARTR</sequence>
<organism evidence="4 5">
    <name type="scientific">Falsiroseomonas stagni DSM 19981</name>
    <dbReference type="NCBI Taxonomy" id="1123062"/>
    <lineage>
        <taxon>Bacteria</taxon>
        <taxon>Pseudomonadati</taxon>
        <taxon>Pseudomonadota</taxon>
        <taxon>Alphaproteobacteria</taxon>
        <taxon>Acetobacterales</taxon>
        <taxon>Roseomonadaceae</taxon>
        <taxon>Falsiroseomonas</taxon>
    </lineage>
</organism>
<proteinExistence type="predicted"/>
<evidence type="ECO:0008006" key="6">
    <source>
        <dbReference type="Google" id="ProtNLM"/>
    </source>
</evidence>
<name>A0A1I4BWQ4_9PROT</name>
<dbReference type="Pfam" id="PF12799">
    <property type="entry name" value="LRR_4"/>
    <property type="match status" value="2"/>
</dbReference>
<keyword evidence="5" id="KW-1185">Reference proteome</keyword>
<reference evidence="4 5" key="1">
    <citation type="submission" date="2016-10" db="EMBL/GenBank/DDBJ databases">
        <authorList>
            <person name="de Groot N.N."/>
        </authorList>
    </citation>
    <scope>NUCLEOTIDE SEQUENCE [LARGE SCALE GENOMIC DNA]</scope>
    <source>
        <strain evidence="4 5">DSM 19981</strain>
    </source>
</reference>
<feature type="coiled-coil region" evidence="3">
    <location>
        <begin position="132"/>
        <end position="159"/>
    </location>
</feature>
<dbReference type="STRING" id="1123062.SAMN02745775_106153"/>
<dbReference type="InterPro" id="IPR025875">
    <property type="entry name" value="Leu-rich_rpt_4"/>
</dbReference>
<dbReference type="Proteomes" id="UP000199473">
    <property type="component" value="Unassembled WGS sequence"/>
</dbReference>
<dbReference type="EMBL" id="FOSQ01000006">
    <property type="protein sequence ID" value="SFK72446.1"/>
    <property type="molecule type" value="Genomic_DNA"/>
</dbReference>
<evidence type="ECO:0000313" key="5">
    <source>
        <dbReference type="Proteomes" id="UP000199473"/>
    </source>
</evidence>
<evidence type="ECO:0000313" key="4">
    <source>
        <dbReference type="EMBL" id="SFK72446.1"/>
    </source>
</evidence>
<dbReference type="InterPro" id="IPR032675">
    <property type="entry name" value="LRR_dom_sf"/>
</dbReference>
<dbReference type="PANTHER" id="PTHR18849">
    <property type="entry name" value="LEUCINE RICH REPEAT PROTEIN"/>
    <property type="match status" value="1"/>
</dbReference>
<dbReference type="AlphaFoldDB" id="A0A1I4BWQ4"/>
<protein>
    <recommendedName>
        <fullName evidence="6">Leucine-rich repeat domain-containing protein</fullName>
    </recommendedName>
</protein>
<keyword evidence="3" id="KW-0175">Coiled coil</keyword>
<gene>
    <name evidence="4" type="ORF">SAMN02745775_106153</name>
</gene>
<dbReference type="SUPFAM" id="SSF52058">
    <property type="entry name" value="L domain-like"/>
    <property type="match status" value="1"/>
</dbReference>
<keyword evidence="2" id="KW-0677">Repeat</keyword>
<evidence type="ECO:0000256" key="3">
    <source>
        <dbReference type="SAM" id="Coils"/>
    </source>
</evidence>
<accession>A0A1I4BWQ4</accession>
<keyword evidence="1" id="KW-0433">Leucine-rich repeat</keyword>
<evidence type="ECO:0000256" key="2">
    <source>
        <dbReference type="ARBA" id="ARBA00022737"/>
    </source>
</evidence>
<evidence type="ECO:0000256" key="1">
    <source>
        <dbReference type="ARBA" id="ARBA00022614"/>
    </source>
</evidence>